<dbReference type="PRINTS" id="PR00364">
    <property type="entry name" value="DISEASERSIST"/>
</dbReference>
<reference evidence="2 3" key="1">
    <citation type="journal article" date="2014" name="Proc. Natl. Acad. Sci. U.S.A.">
        <title>Trajectory and genomic determinants of fungal-pathogen speciation and host adaptation.</title>
        <authorList>
            <person name="Hu X."/>
            <person name="Xiao G."/>
            <person name="Zheng P."/>
            <person name="Shang Y."/>
            <person name="Su Y."/>
            <person name="Zhang X."/>
            <person name="Liu X."/>
            <person name="Zhan S."/>
            <person name="St Leger R.J."/>
            <person name="Wang C."/>
        </authorList>
    </citation>
    <scope>NUCLEOTIDE SEQUENCE [LARGE SCALE GENOMIC DNA]</scope>
    <source>
        <strain evidence="2 3">ARSEF 977</strain>
    </source>
</reference>
<evidence type="ECO:0000259" key="1">
    <source>
        <dbReference type="Pfam" id="PF00931"/>
    </source>
</evidence>
<dbReference type="InterPro" id="IPR027417">
    <property type="entry name" value="P-loop_NTPase"/>
</dbReference>
<protein>
    <submittedName>
        <fullName evidence="2">LipA and NB-ARC domain-containing protein</fullName>
    </submittedName>
</protein>
<dbReference type="EMBL" id="AZNH01000020">
    <property type="protein sequence ID" value="KID86701.1"/>
    <property type="molecule type" value="Genomic_DNA"/>
</dbReference>
<dbReference type="AlphaFoldDB" id="A0A0B4HA63"/>
<dbReference type="SUPFAM" id="SSF48452">
    <property type="entry name" value="TPR-like"/>
    <property type="match status" value="1"/>
</dbReference>
<feature type="domain" description="NB-ARC" evidence="1">
    <location>
        <begin position="152"/>
        <end position="307"/>
    </location>
</feature>
<organism evidence="2 3">
    <name type="scientific">Metarhizium guizhouense (strain ARSEF 977)</name>
    <dbReference type="NCBI Taxonomy" id="1276136"/>
    <lineage>
        <taxon>Eukaryota</taxon>
        <taxon>Fungi</taxon>
        <taxon>Dikarya</taxon>
        <taxon>Ascomycota</taxon>
        <taxon>Pezizomycotina</taxon>
        <taxon>Sordariomycetes</taxon>
        <taxon>Hypocreomycetidae</taxon>
        <taxon>Hypocreales</taxon>
        <taxon>Clavicipitaceae</taxon>
        <taxon>Metarhizium</taxon>
    </lineage>
</organism>
<dbReference type="GO" id="GO:0043531">
    <property type="term" value="F:ADP binding"/>
    <property type="evidence" value="ECO:0007669"/>
    <property type="project" value="InterPro"/>
</dbReference>
<dbReference type="PANTHER" id="PTHR47691">
    <property type="entry name" value="REGULATOR-RELATED"/>
    <property type="match status" value="1"/>
</dbReference>
<evidence type="ECO:0000313" key="2">
    <source>
        <dbReference type="EMBL" id="KID86701.1"/>
    </source>
</evidence>
<accession>A0A0B4HA63</accession>
<dbReference type="InterPro" id="IPR002182">
    <property type="entry name" value="NB-ARC"/>
</dbReference>
<dbReference type="SUPFAM" id="SSF52540">
    <property type="entry name" value="P-loop containing nucleoside triphosphate hydrolases"/>
    <property type="match status" value="1"/>
</dbReference>
<dbReference type="Gene3D" id="3.40.50.300">
    <property type="entry name" value="P-loop containing nucleotide triphosphate hydrolases"/>
    <property type="match status" value="1"/>
</dbReference>
<keyword evidence="3" id="KW-1185">Reference proteome</keyword>
<name>A0A0B4HA63_METGA</name>
<sequence>MAETISRRFQNLVNTYFRFSVDRGLHEIGLEEWKELSPVHGFTTEYIGLQRITRQVNEVVKLLLASKAIGKSGSTPLTQLPECVSMEIGTSNGSRTLEWKPTEASLPRFSNTTEQLASHIANPVPRTPDIPNRRKSHVFVPFTPGRYFMGRQDELEKLQHWLADDNEHRPQAVALYGVGGVGKTQLALKYATDHSHLYEWVFFANASSAEVLRNDFRKMHHQVCKSVEKDENFIERMLGWLASRDDRWLLILDNANHLQDVLPYMSRLVHIGQIIVTTQDQRVRENEFIRAALDVQSLSPKASQELLFARSGLDPFDKGEASAATALLKEIGHLPLAIDSAGAYMSVRGKSITEYASLFHKYQRELLSQPRLPGSSYHESVTGALEVNFKEIDTRPDASALLCLLIFLNRAEVTEVFLKRGVTEQQSWGPNGEAMTVSPQDNYVPQALIELINNPIRLGDALEDLTSLSIISRDGKAFTLHPLYHKCAKLRMSEDLRRKSCAEALMFLAHEFPADEYVLEKGDGELTRSFIPHIIYAYESFKHSDNDLSIDFLDSLASQHRFTGQLRPREVVAKLVLDGDLTYGQGEPKKNAHLLAWVYSLLKTSSNIYLQARALSVRLGITYYESGNYVGGITACERFLDSVKRSKETGQTTINELSNAEIGILQSTLAELFVTEVGSRSEQFVRSKALLQSWSPLNPNAPSRKEKISLGAQARILGKVLKDHGEWAASETQFRVYLDTYAPKGTQAEGWSAGDLAHTLMEQGLAKKAEDILRSYLQPRQVFLTSRMRTLDRRSDTMYLKMLLGESLRLQSKYNESEELMRQLLDHFFGFEGDLWHFEKFRVAFVMTVLARIHHLQDHYDAAIMRWKQMIGYCESEINVDEQRGKWGRDSFMPLIAELSLSDCYFELGKEDIAMPHRTHSLGLLENTDGQLWILGLGTYWLDMLRTKVMKGS</sequence>
<dbReference type="PANTHER" id="PTHR47691:SF3">
    <property type="entry name" value="HTH-TYPE TRANSCRIPTIONAL REGULATOR RV0890C-RELATED"/>
    <property type="match status" value="1"/>
</dbReference>
<dbReference type="HOGENOM" id="CLU_000288_125_13_1"/>
<dbReference type="Gene3D" id="1.25.40.10">
    <property type="entry name" value="Tetratricopeptide repeat domain"/>
    <property type="match status" value="1"/>
</dbReference>
<gene>
    <name evidence="2" type="ORF">MGU_06173</name>
</gene>
<proteinExistence type="predicted"/>
<evidence type="ECO:0000313" key="3">
    <source>
        <dbReference type="Proteomes" id="UP000031192"/>
    </source>
</evidence>
<dbReference type="Pfam" id="PF00931">
    <property type="entry name" value="NB-ARC"/>
    <property type="match status" value="1"/>
</dbReference>
<dbReference type="InterPro" id="IPR011990">
    <property type="entry name" value="TPR-like_helical_dom_sf"/>
</dbReference>
<dbReference type="Proteomes" id="UP000031192">
    <property type="component" value="Unassembled WGS sequence"/>
</dbReference>
<comment type="caution">
    <text evidence="2">The sequence shown here is derived from an EMBL/GenBank/DDBJ whole genome shotgun (WGS) entry which is preliminary data.</text>
</comment>